<comment type="caution">
    <text evidence="3">The sequence shown here is derived from an EMBL/GenBank/DDBJ whole genome shotgun (WGS) entry which is preliminary data.</text>
</comment>
<reference evidence="4" key="1">
    <citation type="journal article" date="2019" name="Int. J. Syst. Evol. Microbiol.">
        <title>The Global Catalogue of Microorganisms (GCM) 10K type strain sequencing project: providing services to taxonomists for standard genome sequencing and annotation.</title>
        <authorList>
            <consortium name="The Broad Institute Genomics Platform"/>
            <consortium name="The Broad Institute Genome Sequencing Center for Infectious Disease"/>
            <person name="Wu L."/>
            <person name="Ma J."/>
        </authorList>
    </citation>
    <scope>NUCLEOTIDE SEQUENCE [LARGE SCALE GENOMIC DNA]</scope>
    <source>
        <strain evidence="4">CCUG 60023</strain>
    </source>
</reference>
<sequence length="222" mass="23692">MKSVVRTRAFILAAPAAALLLSGCVGTSTYGTGKTQEEQLYDDLLGIAAMSGLEKKKEPINYLSRPGLVKPPAVAELPAPAETVENQAGYFPSDPEARRQQLLSDLADAEANGGELPPEIVAARRESAERAKVLRRPGAADVRDNDAMTPEERKAAREAFLADRSLSRGASGTAPRKYLTEPPAPYRTPAESAPVGVPGEKEVDPYAKGRKSLFGSIFNSKD</sequence>
<evidence type="ECO:0000256" key="1">
    <source>
        <dbReference type="SAM" id="MobiDB-lite"/>
    </source>
</evidence>
<evidence type="ECO:0000256" key="2">
    <source>
        <dbReference type="SAM" id="SignalP"/>
    </source>
</evidence>
<organism evidence="3 4">
    <name type="scientific">Pseudahrensia aquimaris</name>
    <dbReference type="NCBI Taxonomy" id="744461"/>
    <lineage>
        <taxon>Bacteria</taxon>
        <taxon>Pseudomonadati</taxon>
        <taxon>Pseudomonadota</taxon>
        <taxon>Alphaproteobacteria</taxon>
        <taxon>Hyphomicrobiales</taxon>
        <taxon>Ahrensiaceae</taxon>
        <taxon>Pseudahrensia</taxon>
    </lineage>
</organism>
<evidence type="ECO:0000313" key="4">
    <source>
        <dbReference type="Proteomes" id="UP001597101"/>
    </source>
</evidence>
<protein>
    <recommendedName>
        <fullName evidence="5">DUF3035 domain-containing protein</fullName>
    </recommendedName>
</protein>
<dbReference type="EMBL" id="JBHTJV010000003">
    <property type="protein sequence ID" value="MFD0916139.1"/>
    <property type="molecule type" value="Genomic_DNA"/>
</dbReference>
<dbReference type="RefSeq" id="WP_377211970.1">
    <property type="nucleotide sequence ID" value="NZ_JBHTJV010000003.1"/>
</dbReference>
<proteinExistence type="predicted"/>
<name>A0ABW3FH70_9HYPH</name>
<dbReference type="PROSITE" id="PS51257">
    <property type="entry name" value="PROKAR_LIPOPROTEIN"/>
    <property type="match status" value="1"/>
</dbReference>
<feature type="chain" id="PRO_5046243369" description="DUF3035 domain-containing protein" evidence="2">
    <location>
        <begin position="28"/>
        <end position="222"/>
    </location>
</feature>
<keyword evidence="2" id="KW-0732">Signal</keyword>
<gene>
    <name evidence="3" type="ORF">ACFQ14_06950</name>
</gene>
<feature type="signal peptide" evidence="2">
    <location>
        <begin position="1"/>
        <end position="27"/>
    </location>
</feature>
<feature type="region of interest" description="Disordered" evidence="1">
    <location>
        <begin position="158"/>
        <end position="209"/>
    </location>
</feature>
<dbReference type="Proteomes" id="UP001597101">
    <property type="component" value="Unassembled WGS sequence"/>
</dbReference>
<evidence type="ECO:0000313" key="3">
    <source>
        <dbReference type="EMBL" id="MFD0916139.1"/>
    </source>
</evidence>
<evidence type="ECO:0008006" key="5">
    <source>
        <dbReference type="Google" id="ProtNLM"/>
    </source>
</evidence>
<accession>A0ABW3FH70</accession>
<keyword evidence="4" id="KW-1185">Reference proteome</keyword>